<proteinExistence type="predicted"/>
<keyword evidence="2" id="KW-1185">Reference proteome</keyword>
<sequence length="964" mass="107727">MASSQVQIPSLSPFGHVLKDHGGRADMASMPNQDTFHRKLKTLVRDHLPAIISDAAKEPPGMNDLIDPWFVKECRTGRGRSPVKRDGECSALTPTQVRVVDRWAAQQAREMVSTIEKHVHAAPNHLCRSDPHTLGSPLFTGDRSPSQSSDISTKGASSLVQMWEARLSQPTGSNNSTNSPRCCSRTISSALSCPENAFHSPREDILVTAEGVRQFNEEFSADWESDGTTGPRDPSPTYKGQALSASDTERGRVANIIKRLTSKDDQHENVPSSPAACSPYRERESSSLNDLAMGGQKPFLQATSSPRIRGRQAFSDLLMQMERDRHKELENLLDRSAVSRFSQKGRIQANLKLKMLQRGLAAREQHPLTLFRGSNWSGASNGPTSTQPRETSRTEAGPDLKEQNVIADPSVPQPPIISSTSPLENTSTTSEENNEEGGRNPGQHPEFPALSPVTSIGSKDNVKSCARVSDTTGNNEGHSDGSTSDSVGRDDESSDARISGKTAKGDHISDARTLDTMGKDNNNSDSRTSEVLGKNDVILDARTSEVMGKNDVILEGRASDTISNNIRNSNGRTSDTLGNDDGKSDTRISNTTGEFVKYDDPNLERQQSLDTCSPSSSWFEEEEEFDEELLSESNYDWISRISRPRSYWEDRRQSWYKEMLEQESTKEDIRQLLQRRRVSNFLSSDFLEMMNDLMLQKQTNIMAQTEDSTFDVDIQIFPILRSSTNQQEEVVSNQSMQYREEDTFQAEDIEHQDIAQVMNDHGNEAEQEQLDGEPEQGMVEQKDEGSDNQYRDVSDHSYQSPLSSQSYAECPRRPWGFNDHDDPVASISPVHSSQSQAYYMDSLQHTRSMNHLSMEIELINELRGQMKQLQREMSRLRRSIKTCMDMQAPVHYSLKKEISPSARGSGRKSGCRSICYDKPVDSFLYRCGHMCTCLKCAVKLQFSSGKCPTFRAPIEDVVRIYPDS</sequence>
<comment type="caution">
    <text evidence="1">The sequence shown here is derived from an EMBL/GenBank/DDBJ whole genome shotgun (WGS) entry which is preliminary data.</text>
</comment>
<organism evidence="1 2">
    <name type="scientific">Melastoma candidum</name>
    <dbReference type="NCBI Taxonomy" id="119954"/>
    <lineage>
        <taxon>Eukaryota</taxon>
        <taxon>Viridiplantae</taxon>
        <taxon>Streptophyta</taxon>
        <taxon>Embryophyta</taxon>
        <taxon>Tracheophyta</taxon>
        <taxon>Spermatophyta</taxon>
        <taxon>Magnoliopsida</taxon>
        <taxon>eudicotyledons</taxon>
        <taxon>Gunneridae</taxon>
        <taxon>Pentapetalae</taxon>
        <taxon>rosids</taxon>
        <taxon>malvids</taxon>
        <taxon>Myrtales</taxon>
        <taxon>Melastomataceae</taxon>
        <taxon>Melastomatoideae</taxon>
        <taxon>Melastomateae</taxon>
        <taxon>Melastoma</taxon>
    </lineage>
</organism>
<dbReference type="EMBL" id="CM042890">
    <property type="protein sequence ID" value="KAI4311792.1"/>
    <property type="molecule type" value="Genomic_DNA"/>
</dbReference>
<gene>
    <name evidence="1" type="ORF">MLD38_036658</name>
</gene>
<dbReference type="Proteomes" id="UP001057402">
    <property type="component" value="Chromosome 11"/>
</dbReference>
<evidence type="ECO:0000313" key="1">
    <source>
        <dbReference type="EMBL" id="KAI4311792.1"/>
    </source>
</evidence>
<protein>
    <submittedName>
        <fullName evidence="1">Uncharacterized protein</fullName>
    </submittedName>
</protein>
<name>A0ACB9LJQ2_9MYRT</name>
<reference evidence="2" key="1">
    <citation type="journal article" date="2023" name="Front. Plant Sci.">
        <title>Chromosomal-level genome assembly of Melastoma candidum provides insights into trichome evolution.</title>
        <authorList>
            <person name="Zhong Y."/>
            <person name="Wu W."/>
            <person name="Sun C."/>
            <person name="Zou P."/>
            <person name="Liu Y."/>
            <person name="Dai S."/>
            <person name="Zhou R."/>
        </authorList>
    </citation>
    <scope>NUCLEOTIDE SEQUENCE [LARGE SCALE GENOMIC DNA]</scope>
</reference>
<evidence type="ECO:0000313" key="2">
    <source>
        <dbReference type="Proteomes" id="UP001057402"/>
    </source>
</evidence>
<accession>A0ACB9LJQ2</accession>